<keyword evidence="2" id="KW-1185">Reference proteome</keyword>
<dbReference type="EMBL" id="CP001999">
    <property type="protein sequence ID" value="ADG93235.1"/>
    <property type="molecule type" value="Genomic_DNA"/>
</dbReference>
<proteinExistence type="predicted"/>
<dbReference type="OrthoDB" id="5345157at2"/>
<sequence length="76" mass="8887">MSKKSKVPFDPNSFDSITTIGNIIENFPKLLSMDFSKTSLNEELSRLNYEIISSKYKDFQYSNIKDCYDYEVDKIV</sequence>
<evidence type="ECO:0000313" key="1">
    <source>
        <dbReference type="EMBL" id="ADG93235.1"/>
    </source>
</evidence>
<gene>
    <name evidence="1" type="ordered locus">Arnit_1581</name>
</gene>
<dbReference type="Proteomes" id="UP000000939">
    <property type="component" value="Chromosome"/>
</dbReference>
<protein>
    <submittedName>
        <fullName evidence="1">Uncharacterized protein</fullName>
    </submittedName>
</protein>
<name>D5V668_ARCNC</name>
<dbReference type="STRING" id="572480.Arnit_1581"/>
<evidence type="ECO:0000313" key="2">
    <source>
        <dbReference type="Proteomes" id="UP000000939"/>
    </source>
</evidence>
<organism evidence="1 2">
    <name type="scientific">Arcobacter nitrofigilis (strain ATCC 33309 / DSM 7299 / CCUG 15893 / LMG 7604 / NCTC 12251 / CI)</name>
    <name type="common">Campylobacter nitrofigilis</name>
    <dbReference type="NCBI Taxonomy" id="572480"/>
    <lineage>
        <taxon>Bacteria</taxon>
        <taxon>Pseudomonadati</taxon>
        <taxon>Campylobacterota</taxon>
        <taxon>Epsilonproteobacteria</taxon>
        <taxon>Campylobacterales</taxon>
        <taxon>Arcobacteraceae</taxon>
        <taxon>Arcobacter</taxon>
    </lineage>
</organism>
<reference evidence="1 2" key="1">
    <citation type="journal article" date="2010" name="Stand. Genomic Sci.">
        <title>Complete genome sequence of Arcobacter nitrofigilis type strain (CI).</title>
        <authorList>
            <person name="Pati A."/>
            <person name="Gronow S."/>
            <person name="Lapidus A."/>
            <person name="Copeland A."/>
            <person name="Glavina Del Rio T."/>
            <person name="Nolan M."/>
            <person name="Lucas S."/>
            <person name="Tice H."/>
            <person name="Cheng J.F."/>
            <person name="Han C."/>
            <person name="Chertkov O."/>
            <person name="Bruce D."/>
            <person name="Tapia R."/>
            <person name="Goodwin L."/>
            <person name="Pitluck S."/>
            <person name="Liolios K."/>
            <person name="Ivanova N."/>
            <person name="Mavromatis K."/>
            <person name="Chen A."/>
            <person name="Palaniappan K."/>
            <person name="Land M."/>
            <person name="Hauser L."/>
            <person name="Chang Y.J."/>
            <person name="Jeffries C.D."/>
            <person name="Detter J.C."/>
            <person name="Rohde M."/>
            <person name="Goker M."/>
            <person name="Bristow J."/>
            <person name="Eisen J.A."/>
            <person name="Markowitz V."/>
            <person name="Hugenholtz P."/>
            <person name="Klenk H.P."/>
            <person name="Kyrpides N.C."/>
        </authorList>
    </citation>
    <scope>NUCLEOTIDE SEQUENCE [LARGE SCALE GENOMIC DNA]</scope>
    <source>
        <strain evidence="2">ATCC 33309 / DSM 7299 / CCUG 15893 / LMG 7604 / NCTC 12251 / CI</strain>
    </source>
</reference>
<dbReference type="KEGG" id="ant:Arnit_1581"/>
<accession>D5V668</accession>
<dbReference type="AlphaFoldDB" id="D5V668"/>
<dbReference type="HOGENOM" id="CLU_2696496_0_0_7"/>
<dbReference type="RefSeq" id="WP_013135380.1">
    <property type="nucleotide sequence ID" value="NC_014166.1"/>
</dbReference>